<accession>A0A147ITQ8</accession>
<evidence type="ECO:0000313" key="2">
    <source>
        <dbReference type="Proteomes" id="UP000073923"/>
    </source>
</evidence>
<dbReference type="OrthoDB" id="1525365at2"/>
<protein>
    <submittedName>
        <fullName evidence="1">Uncharacterized protein</fullName>
    </submittedName>
</protein>
<gene>
    <name evidence="1" type="ORF">NS355_08165</name>
</gene>
<organism evidence="1 2">
    <name type="scientific">Sphingomonas yabuuchiae</name>
    <dbReference type="NCBI Taxonomy" id="172044"/>
    <lineage>
        <taxon>Bacteria</taxon>
        <taxon>Pseudomonadati</taxon>
        <taxon>Pseudomonadota</taxon>
        <taxon>Alphaproteobacteria</taxon>
        <taxon>Sphingomonadales</taxon>
        <taxon>Sphingomonadaceae</taxon>
        <taxon>Sphingomonas</taxon>
    </lineage>
</organism>
<dbReference type="RefSeq" id="WP_058745253.1">
    <property type="nucleotide sequence ID" value="NZ_LDTF01000036.1"/>
</dbReference>
<sequence>MEDGVEQDRISSVDWTEWYSDPSTWPTSRHVFLAEAAIRLGRAMIDPWEDHLLSHAGDHNLPLPRGLDWSAPNRRVFDDGSGSVTEELSIDEGMSRPVGWTDEEEVRLFETDTHNSIRHDARLAARAIAGAIAKLAARGSIRTYARPIGGGRLEDIDPSDWEMDDPVGRLASCRMTPGTPSAAAGTHHIFLETEGLTKKLTAYAREKPLALNSGRALPADRPVGGMTPQDRLIVQCEQALRAYLSTRPSDWRKDTLRHIVAKTINRPFSDSVFDQARERVKKDFPHIANGGRPRGS</sequence>
<reference evidence="1 2" key="1">
    <citation type="journal article" date="2016" name="Front. Microbiol.">
        <title>Genomic Resource of Rice Seed Associated Bacteria.</title>
        <authorList>
            <person name="Midha S."/>
            <person name="Bansal K."/>
            <person name="Sharma S."/>
            <person name="Kumar N."/>
            <person name="Patil P.P."/>
            <person name="Chaudhry V."/>
            <person name="Patil P.B."/>
        </authorList>
    </citation>
    <scope>NUCLEOTIDE SEQUENCE [LARGE SCALE GENOMIC DNA]</scope>
    <source>
        <strain evidence="1 2">NS355</strain>
    </source>
</reference>
<dbReference type="EMBL" id="LDTF01000036">
    <property type="protein sequence ID" value="KTT98887.1"/>
    <property type="molecule type" value="Genomic_DNA"/>
</dbReference>
<comment type="caution">
    <text evidence="1">The sequence shown here is derived from an EMBL/GenBank/DDBJ whole genome shotgun (WGS) entry which is preliminary data.</text>
</comment>
<dbReference type="Proteomes" id="UP000073923">
    <property type="component" value="Unassembled WGS sequence"/>
</dbReference>
<dbReference type="AlphaFoldDB" id="A0A147ITQ8"/>
<evidence type="ECO:0000313" key="1">
    <source>
        <dbReference type="EMBL" id="KTT98887.1"/>
    </source>
</evidence>
<proteinExistence type="predicted"/>
<name>A0A147ITQ8_9SPHN</name>
<dbReference type="PATRIC" id="fig|172044.3.peg.1425"/>